<dbReference type="GO" id="GO:0003964">
    <property type="term" value="F:RNA-directed DNA polymerase activity"/>
    <property type="evidence" value="ECO:0007669"/>
    <property type="project" value="UniProtKB-KW"/>
</dbReference>
<dbReference type="PROSITE" id="PS50878">
    <property type="entry name" value="RT_POL"/>
    <property type="match status" value="1"/>
</dbReference>
<dbReference type="AlphaFoldDB" id="A0A2B4R4G0"/>
<keyword evidence="4" id="KW-0548">Nucleotidyltransferase</keyword>
<dbReference type="OrthoDB" id="2686689at2759"/>
<proteinExistence type="predicted"/>
<dbReference type="InterPro" id="IPR001584">
    <property type="entry name" value="Integrase_cat-core"/>
</dbReference>
<feature type="domain" description="Integrase catalytic" evidence="3">
    <location>
        <begin position="115"/>
        <end position="297"/>
    </location>
</feature>
<dbReference type="InterPro" id="IPR012337">
    <property type="entry name" value="RNaseH-like_sf"/>
</dbReference>
<evidence type="ECO:0000256" key="1">
    <source>
        <dbReference type="SAM" id="MobiDB-lite"/>
    </source>
</evidence>
<evidence type="ECO:0000259" key="3">
    <source>
        <dbReference type="PROSITE" id="PS50994"/>
    </source>
</evidence>
<dbReference type="InterPro" id="IPR036397">
    <property type="entry name" value="RNaseH_sf"/>
</dbReference>
<evidence type="ECO:0000313" key="5">
    <source>
        <dbReference type="Proteomes" id="UP000225706"/>
    </source>
</evidence>
<dbReference type="GO" id="GO:0003676">
    <property type="term" value="F:nucleic acid binding"/>
    <property type="evidence" value="ECO:0007669"/>
    <property type="project" value="InterPro"/>
</dbReference>
<dbReference type="Proteomes" id="UP000225706">
    <property type="component" value="Unassembled WGS sequence"/>
</dbReference>
<dbReference type="SUPFAM" id="SSF53098">
    <property type="entry name" value="Ribonuclease H-like"/>
    <property type="match status" value="1"/>
</dbReference>
<dbReference type="STRING" id="50429.A0A2B4R4G0"/>
<reference evidence="5" key="1">
    <citation type="journal article" date="2017" name="bioRxiv">
        <title>Comparative analysis of the genomes of Stylophora pistillata and Acropora digitifera provides evidence for extensive differences between species of corals.</title>
        <authorList>
            <person name="Voolstra C.R."/>
            <person name="Li Y."/>
            <person name="Liew Y.J."/>
            <person name="Baumgarten S."/>
            <person name="Zoccola D."/>
            <person name="Flot J.-F."/>
            <person name="Tambutte S."/>
            <person name="Allemand D."/>
            <person name="Aranda M."/>
        </authorList>
    </citation>
    <scope>NUCLEOTIDE SEQUENCE [LARGE SCALE GENOMIC DNA]</scope>
</reference>
<keyword evidence="4" id="KW-0808">Transferase</keyword>
<feature type="region of interest" description="Disordered" evidence="1">
    <location>
        <begin position="321"/>
        <end position="340"/>
    </location>
</feature>
<sequence>MVDELHERQVSMHPGLKGYIFDLTLVQYGIPQGSLLGPRLYTIYVNDLPDAITLGNVLMYADDTTLYCIGKSFDEVCLNLNKVIDELRLWSLRSKMSIHPIKIEAMILTKQGFIGPAAPILFGNKHLDGHHKLMRWRFVIQRAVDGFSRVVVFLQGNTNNRADTVLLFNEAVNTFGLPTRIRCDHGTENIDVARLMLDVHGVEGNHVLTGLCVHNQCIERLRVDVVRYIVVPYRNIFTHLENSGLLDPANEVHLHALHCVYQPRINRSIDELILQWNNHGLSSPRCQTPMQLMFEGLYNSLAQGDSNYFVGISEGYAIDDDAPKPELQTNNDVPVPRSAI</sequence>
<feature type="domain" description="Reverse transcriptase" evidence="2">
    <location>
        <begin position="1"/>
        <end position="118"/>
    </location>
</feature>
<dbReference type="Pfam" id="PF24764">
    <property type="entry name" value="rva_4"/>
    <property type="match status" value="1"/>
</dbReference>
<organism evidence="4 5">
    <name type="scientific">Stylophora pistillata</name>
    <name type="common">Smooth cauliflower coral</name>
    <dbReference type="NCBI Taxonomy" id="50429"/>
    <lineage>
        <taxon>Eukaryota</taxon>
        <taxon>Metazoa</taxon>
        <taxon>Cnidaria</taxon>
        <taxon>Anthozoa</taxon>
        <taxon>Hexacorallia</taxon>
        <taxon>Scleractinia</taxon>
        <taxon>Astrocoeniina</taxon>
        <taxon>Pocilloporidae</taxon>
        <taxon>Stylophora</taxon>
    </lineage>
</organism>
<comment type="caution">
    <text evidence="4">The sequence shown here is derived from an EMBL/GenBank/DDBJ whole genome shotgun (WGS) entry which is preliminary data.</text>
</comment>
<dbReference type="PROSITE" id="PS50994">
    <property type="entry name" value="INTEGRASE"/>
    <property type="match status" value="1"/>
</dbReference>
<evidence type="ECO:0000259" key="2">
    <source>
        <dbReference type="PROSITE" id="PS50878"/>
    </source>
</evidence>
<dbReference type="GO" id="GO:0015074">
    <property type="term" value="P:DNA integration"/>
    <property type="evidence" value="ECO:0007669"/>
    <property type="project" value="InterPro"/>
</dbReference>
<dbReference type="InterPro" id="IPR058913">
    <property type="entry name" value="Integrase_dom_put"/>
</dbReference>
<protein>
    <submittedName>
        <fullName evidence="4">RNA-directed DNA polymerase from mobile element jockey</fullName>
    </submittedName>
</protein>
<accession>A0A2B4R4G0</accession>
<gene>
    <name evidence="4" type="primary">pol</name>
    <name evidence="4" type="ORF">AWC38_SpisGene22718</name>
</gene>
<dbReference type="Pfam" id="PF00078">
    <property type="entry name" value="RVT_1"/>
    <property type="match status" value="1"/>
</dbReference>
<evidence type="ECO:0000313" key="4">
    <source>
        <dbReference type="EMBL" id="PFX13224.1"/>
    </source>
</evidence>
<dbReference type="InterPro" id="IPR000477">
    <property type="entry name" value="RT_dom"/>
</dbReference>
<keyword evidence="5" id="KW-1185">Reference proteome</keyword>
<dbReference type="Gene3D" id="3.30.420.10">
    <property type="entry name" value="Ribonuclease H-like superfamily/Ribonuclease H"/>
    <property type="match status" value="1"/>
</dbReference>
<dbReference type="PANTHER" id="PTHR46791">
    <property type="entry name" value="EXPRESSED PROTEIN"/>
    <property type="match status" value="1"/>
</dbReference>
<keyword evidence="4" id="KW-0695">RNA-directed DNA polymerase</keyword>
<dbReference type="EMBL" id="LSMT01001035">
    <property type="protein sequence ID" value="PFX13224.1"/>
    <property type="molecule type" value="Genomic_DNA"/>
</dbReference>
<dbReference type="PANTHER" id="PTHR46791:SF4">
    <property type="match status" value="1"/>
</dbReference>
<name>A0A2B4R4G0_STYPI</name>